<dbReference type="OrthoDB" id="10691460at2759"/>
<feature type="compositionally biased region" description="Low complexity" evidence="1">
    <location>
        <begin position="396"/>
        <end position="413"/>
    </location>
</feature>
<accession>A0A835TKR1</accession>
<organism evidence="2 3">
    <name type="scientific">Chlamydomonas schloesseri</name>
    <dbReference type="NCBI Taxonomy" id="2026947"/>
    <lineage>
        <taxon>Eukaryota</taxon>
        <taxon>Viridiplantae</taxon>
        <taxon>Chlorophyta</taxon>
        <taxon>core chlorophytes</taxon>
        <taxon>Chlorophyceae</taxon>
        <taxon>CS clade</taxon>
        <taxon>Chlamydomonadales</taxon>
        <taxon>Chlamydomonadaceae</taxon>
        <taxon>Chlamydomonas</taxon>
    </lineage>
</organism>
<feature type="compositionally biased region" description="Low complexity" evidence="1">
    <location>
        <begin position="178"/>
        <end position="201"/>
    </location>
</feature>
<dbReference type="AlphaFoldDB" id="A0A835TKR1"/>
<protein>
    <submittedName>
        <fullName evidence="2">Uncharacterized protein</fullName>
    </submittedName>
</protein>
<feature type="region of interest" description="Disordered" evidence="1">
    <location>
        <begin position="485"/>
        <end position="641"/>
    </location>
</feature>
<gene>
    <name evidence="2" type="ORF">HYH02_010219</name>
</gene>
<comment type="caution">
    <text evidence="2">The sequence shown here is derived from an EMBL/GenBank/DDBJ whole genome shotgun (WGS) entry which is preliminary data.</text>
</comment>
<evidence type="ECO:0000313" key="2">
    <source>
        <dbReference type="EMBL" id="KAG2440640.1"/>
    </source>
</evidence>
<evidence type="ECO:0000313" key="3">
    <source>
        <dbReference type="Proteomes" id="UP000613740"/>
    </source>
</evidence>
<dbReference type="EMBL" id="JAEHOD010000037">
    <property type="protein sequence ID" value="KAG2440640.1"/>
    <property type="molecule type" value="Genomic_DNA"/>
</dbReference>
<dbReference type="Proteomes" id="UP000613740">
    <property type="component" value="Unassembled WGS sequence"/>
</dbReference>
<evidence type="ECO:0000256" key="1">
    <source>
        <dbReference type="SAM" id="MobiDB-lite"/>
    </source>
</evidence>
<feature type="compositionally biased region" description="Low complexity" evidence="1">
    <location>
        <begin position="749"/>
        <end position="761"/>
    </location>
</feature>
<feature type="region of interest" description="Disordered" evidence="1">
    <location>
        <begin position="143"/>
        <end position="207"/>
    </location>
</feature>
<feature type="compositionally biased region" description="Gly residues" evidence="1">
    <location>
        <begin position="709"/>
        <end position="719"/>
    </location>
</feature>
<feature type="region of interest" description="Disordered" evidence="1">
    <location>
        <begin position="81"/>
        <end position="108"/>
    </location>
</feature>
<proteinExistence type="predicted"/>
<feature type="compositionally biased region" description="Low complexity" evidence="1">
    <location>
        <begin position="230"/>
        <end position="239"/>
    </location>
</feature>
<reference evidence="2" key="1">
    <citation type="journal article" date="2020" name="bioRxiv">
        <title>Comparative genomics of Chlamydomonas.</title>
        <authorList>
            <person name="Craig R.J."/>
            <person name="Hasan A.R."/>
            <person name="Ness R.W."/>
            <person name="Keightley P.D."/>
        </authorList>
    </citation>
    <scope>NUCLEOTIDE SEQUENCE</scope>
    <source>
        <strain evidence="2">CCAP 11/173</strain>
    </source>
</reference>
<sequence length="852" mass="86344">MPCTAALSDAAPDDAPSQPPLPAHDRGCRQSGRPALQREHNSLLVSWDSCTLGNYADSGRSRPHARTENGLMQATAAHDLVTGSGLRRHETEGHGARPRPAKRCASSRDLDAATALEFAGAAGSITRHAAAVDMREAAGFCGSKGASGSSHAGGGQGHDSFASAGGRTQPPNQHQSHRQSQSSSHHHQAAAAGTAAPRHQASTTTAVRHALSRLQHLVTAPGYRTATNTASPPASASPVSGPPPPPSAAAGAHGSDSFGFQHYFQHLSITGSHDDSDMGPALTAAHSNSVLLDSSGNDYELRGFVRSRNSPRLLAPAGGYGGGSGGDGSAACETGATAAARALALALKDSGLGRAAAAAAAAANGGAPAGGSGSGGGDGSVAGGTGDATRRSDSTSAAVAGAPAAPDASAGAALEPSEEEPSGRPLAAANTPAVPAVTAAVAAASPDRQVMALELLTLQEMGIRHQLQSLKRDFAMRLYGLARTGSGPMRAGSVGSRGPAGGRRLSSGPGGTMTADEEVRAAGTAAETVGVSRSPGPPDFPVASAPASADVTRRRGSSSSAARRSLDLSQPRAGNAVAVPSQPPLSPHTALAWQPQGPWQQQQQHHHHQSQHQHEHEHQHQQNSRSNEAPAGANVGNSGSLRRPLLERLGLAGDARAPRSRSQPVHFIDTAFATPANHTTAVRKHAYADLYHQQQQQAGTGTGSSTCSRGGGGSGGGGGGEEDWEQWDAERRSRRRVDGSTAGGWSQRAAVAEPAAETTATWSKASGERAANRFTTSLLRDAALAATREVRSGLGRLPGRELHSQPQAAVAAAVPMDAAAAAVASWQAAAGPRPGVRPRDAEMQESGSGAWA</sequence>
<feature type="compositionally biased region" description="Gly residues" evidence="1">
    <location>
        <begin position="367"/>
        <end position="386"/>
    </location>
</feature>
<feature type="region of interest" description="Disordered" evidence="1">
    <location>
        <begin position="364"/>
        <end position="429"/>
    </location>
</feature>
<feature type="region of interest" description="Disordered" evidence="1">
    <location>
        <begin position="694"/>
        <end position="768"/>
    </location>
</feature>
<feature type="region of interest" description="Disordered" evidence="1">
    <location>
        <begin position="224"/>
        <end position="254"/>
    </location>
</feature>
<name>A0A835TKR1_9CHLO</name>
<feature type="region of interest" description="Disordered" evidence="1">
    <location>
        <begin position="829"/>
        <end position="852"/>
    </location>
</feature>
<keyword evidence="3" id="KW-1185">Reference proteome</keyword>
<feature type="region of interest" description="Disordered" evidence="1">
    <location>
        <begin position="1"/>
        <end position="39"/>
    </location>
</feature>
<feature type="compositionally biased region" description="Low complexity" evidence="1">
    <location>
        <begin position="1"/>
        <end position="16"/>
    </location>
</feature>